<organism evidence="1 2">
    <name type="scientific">Fictibacillus iocasae</name>
    <dbReference type="NCBI Taxonomy" id="2715437"/>
    <lineage>
        <taxon>Bacteria</taxon>
        <taxon>Bacillati</taxon>
        <taxon>Bacillota</taxon>
        <taxon>Bacilli</taxon>
        <taxon>Bacillales</taxon>
        <taxon>Fictibacillaceae</taxon>
        <taxon>Fictibacillus</taxon>
    </lineage>
</organism>
<gene>
    <name evidence="1" type="ORF">ACFQPF_02890</name>
</gene>
<name>A0ABW2NLD9_9BACL</name>
<dbReference type="RefSeq" id="WP_379746244.1">
    <property type="nucleotide sequence ID" value="NZ_JBHTCP010000004.1"/>
</dbReference>
<keyword evidence="2" id="KW-1185">Reference proteome</keyword>
<protein>
    <submittedName>
        <fullName evidence="1">DUF6509 family protein</fullName>
    </submittedName>
</protein>
<proteinExistence type="predicted"/>
<dbReference type="Pfam" id="PF20119">
    <property type="entry name" value="DUF6509"/>
    <property type="match status" value="1"/>
</dbReference>
<evidence type="ECO:0000313" key="1">
    <source>
        <dbReference type="EMBL" id="MFC7370617.1"/>
    </source>
</evidence>
<reference evidence="2" key="1">
    <citation type="journal article" date="2019" name="Int. J. Syst. Evol. Microbiol.">
        <title>The Global Catalogue of Microorganisms (GCM) 10K type strain sequencing project: providing services to taxonomists for standard genome sequencing and annotation.</title>
        <authorList>
            <consortium name="The Broad Institute Genomics Platform"/>
            <consortium name="The Broad Institute Genome Sequencing Center for Infectious Disease"/>
            <person name="Wu L."/>
            <person name="Ma J."/>
        </authorList>
    </citation>
    <scope>NUCLEOTIDE SEQUENCE [LARGE SCALE GENOMIC DNA]</scope>
    <source>
        <strain evidence="2">NBRC 106396</strain>
    </source>
</reference>
<comment type="caution">
    <text evidence="1">The sequence shown here is derived from an EMBL/GenBank/DDBJ whole genome shotgun (WGS) entry which is preliminary data.</text>
</comment>
<dbReference type="Proteomes" id="UP001596549">
    <property type="component" value="Unassembled WGS sequence"/>
</dbReference>
<dbReference type="EMBL" id="JBHTCP010000004">
    <property type="protein sequence ID" value="MFC7370617.1"/>
    <property type="molecule type" value="Genomic_DNA"/>
</dbReference>
<sequence>MKMMNITRHDVDQLKDPTGILKGERYEFFIHFEVEEDDELYSENGLYIKLIYAQEDGEGRIANYQLFENNTNEPLDFELEEDELQVFQEFCSKNV</sequence>
<evidence type="ECO:0000313" key="2">
    <source>
        <dbReference type="Proteomes" id="UP001596549"/>
    </source>
</evidence>
<accession>A0ABW2NLD9</accession>
<dbReference type="InterPro" id="IPR045424">
    <property type="entry name" value="DUF6509"/>
</dbReference>